<dbReference type="Gene3D" id="1.10.10.60">
    <property type="entry name" value="Homeodomain-like"/>
    <property type="match status" value="2"/>
</dbReference>
<dbReference type="InterPro" id="IPR044822">
    <property type="entry name" value="Myb_DNA-bind_4"/>
</dbReference>
<evidence type="ECO:0000313" key="8">
    <source>
        <dbReference type="EMBL" id="KAK7267915.1"/>
    </source>
</evidence>
<evidence type="ECO:0000259" key="7">
    <source>
        <dbReference type="PROSITE" id="PS50090"/>
    </source>
</evidence>
<evidence type="ECO:0000256" key="1">
    <source>
        <dbReference type="ARBA" id="ARBA00004123"/>
    </source>
</evidence>
<dbReference type="GO" id="GO:0006355">
    <property type="term" value="P:regulation of DNA-templated transcription"/>
    <property type="evidence" value="ECO:0007669"/>
    <property type="project" value="UniProtKB-ARBA"/>
</dbReference>
<feature type="compositionally biased region" description="Basic residues" evidence="6">
    <location>
        <begin position="12"/>
        <end position="24"/>
    </location>
</feature>
<feature type="domain" description="Myb-like" evidence="7">
    <location>
        <begin position="448"/>
        <end position="493"/>
    </location>
</feature>
<organism evidence="8 9">
    <name type="scientific">Crotalaria pallida</name>
    <name type="common">Smooth rattlebox</name>
    <name type="synonym">Crotalaria striata</name>
    <dbReference type="NCBI Taxonomy" id="3830"/>
    <lineage>
        <taxon>Eukaryota</taxon>
        <taxon>Viridiplantae</taxon>
        <taxon>Streptophyta</taxon>
        <taxon>Embryophyta</taxon>
        <taxon>Tracheophyta</taxon>
        <taxon>Spermatophyta</taxon>
        <taxon>Magnoliopsida</taxon>
        <taxon>eudicotyledons</taxon>
        <taxon>Gunneridae</taxon>
        <taxon>Pentapetalae</taxon>
        <taxon>rosids</taxon>
        <taxon>fabids</taxon>
        <taxon>Fabales</taxon>
        <taxon>Fabaceae</taxon>
        <taxon>Papilionoideae</taxon>
        <taxon>50 kb inversion clade</taxon>
        <taxon>genistoids sensu lato</taxon>
        <taxon>core genistoids</taxon>
        <taxon>Crotalarieae</taxon>
        <taxon>Crotalaria</taxon>
    </lineage>
</organism>
<keyword evidence="4" id="KW-0804">Transcription</keyword>
<dbReference type="Pfam" id="PF13837">
    <property type="entry name" value="Myb_DNA-bind_4"/>
    <property type="match status" value="2"/>
</dbReference>
<dbReference type="FunFam" id="1.10.10.60:FF:000342">
    <property type="entry name" value="trihelix transcription factor PTL-like"/>
    <property type="match status" value="1"/>
</dbReference>
<dbReference type="CDD" id="cd12203">
    <property type="entry name" value="GT1"/>
    <property type="match status" value="1"/>
</dbReference>
<comment type="caution">
    <text evidence="8">The sequence shown here is derived from an EMBL/GenBank/DDBJ whole genome shotgun (WGS) entry which is preliminary data.</text>
</comment>
<feature type="region of interest" description="Disordered" evidence="6">
    <location>
        <begin position="253"/>
        <end position="302"/>
    </location>
</feature>
<feature type="compositionally biased region" description="Polar residues" evidence="6">
    <location>
        <begin position="253"/>
        <end position="268"/>
    </location>
</feature>
<evidence type="ECO:0000256" key="3">
    <source>
        <dbReference type="ARBA" id="ARBA00023125"/>
    </source>
</evidence>
<dbReference type="PANTHER" id="PTHR21654:SF60">
    <property type="entry name" value="TRIHELIX TRANSCRIPTION FACTOR PTL"/>
    <property type="match status" value="1"/>
</dbReference>
<feature type="region of interest" description="Disordered" evidence="6">
    <location>
        <begin position="1"/>
        <end position="29"/>
    </location>
</feature>
<keyword evidence="2" id="KW-0805">Transcription regulation</keyword>
<name>A0AAN9F5X1_CROPI</name>
<sequence>MEDHHHNNNNNNHHHHEQLLHHQHQQQQYGISDLRQLLSGPIRPAHFNPIQPQLTAELFPGHRNLTPHNHNNHYEMMMLGRDIMPSCTLHHDFATDTPTGITVSLATNTTPAAATTSASTPPLSGLEAETACCIIGGDTSTGRWPRQETLTLLEIRSRLDPKFKEANQKGPLWDEVSSIMCDEHGYQRSGKKCREKFENLYKYYKKTKEGKAGRQDGKHYRFFRQLEALYGENSNHSSVPETNFGSSIRFKTNSQTHSQANHENFQSHSLSLTNSTDFDTSSSDDDYNDHNNKITNNNSIEGLMENNESMENNKRNKRKSGKSWKVKIKDFIDSQMRKVMEKQEEWLDKLVKTMENKEKERVSREEEWRKQEGERLEREHKFWAKERAWIEARDAALMDALQKITGRGIKEGNNEVHDEGVVMGAEIQNKNEDGSEILNSSVNVVEIWQELEIARLQQLKNEMETWEEVANKMACFGYERTAMMCKEKWESINNYVVREGNKKRKENSRSCFYFENNVNDQSSIYNQGSTYCDINDQRLQTNDSSSPSNSNVGHNADSCFPFMVAIVFPPLSCLLLNNFGVNSAAFWCSRTEVDISTRSSSSSSSVGSSSSSSSSVLLVVRWYPSTRYIGRRWCKPNPTRRTRSRRNLTNNSFLRRRRRISFVFGRPLERRSREPWRYVC</sequence>
<reference evidence="8 9" key="1">
    <citation type="submission" date="2024-01" db="EMBL/GenBank/DDBJ databases">
        <title>The genomes of 5 underutilized Papilionoideae crops provide insights into root nodulation and disease resistanc.</title>
        <authorList>
            <person name="Yuan L."/>
        </authorList>
    </citation>
    <scope>NUCLEOTIDE SEQUENCE [LARGE SCALE GENOMIC DNA]</scope>
    <source>
        <strain evidence="8">ZHUSHIDOU_FW_LH</strain>
        <tissue evidence="8">Leaf</tissue>
    </source>
</reference>
<feature type="domain" description="Myb-like" evidence="7">
    <location>
        <begin position="136"/>
        <end position="201"/>
    </location>
</feature>
<evidence type="ECO:0000256" key="4">
    <source>
        <dbReference type="ARBA" id="ARBA00023163"/>
    </source>
</evidence>
<dbReference type="InterPro" id="IPR001005">
    <property type="entry name" value="SANT/Myb"/>
</dbReference>
<accession>A0AAN9F5X1</accession>
<dbReference type="EMBL" id="JAYWIO010000004">
    <property type="protein sequence ID" value="KAK7267915.1"/>
    <property type="molecule type" value="Genomic_DNA"/>
</dbReference>
<gene>
    <name evidence="8" type="ORF">RIF29_20596</name>
</gene>
<evidence type="ECO:0000256" key="6">
    <source>
        <dbReference type="SAM" id="MobiDB-lite"/>
    </source>
</evidence>
<dbReference type="AlphaFoldDB" id="A0AAN9F5X1"/>
<protein>
    <recommendedName>
        <fullName evidence="7">Myb-like domain-containing protein</fullName>
    </recommendedName>
</protein>
<dbReference type="PANTHER" id="PTHR21654">
    <property type="entry name" value="FI21293P1"/>
    <property type="match status" value="1"/>
</dbReference>
<comment type="subcellular location">
    <subcellularLocation>
        <location evidence="1">Nucleus</location>
    </subcellularLocation>
</comment>
<dbReference type="SMART" id="SM00717">
    <property type="entry name" value="SANT"/>
    <property type="match status" value="2"/>
</dbReference>
<feature type="compositionally biased region" description="Low complexity" evidence="6">
    <location>
        <begin position="269"/>
        <end position="281"/>
    </location>
</feature>
<evidence type="ECO:0000256" key="5">
    <source>
        <dbReference type="ARBA" id="ARBA00023242"/>
    </source>
</evidence>
<proteinExistence type="predicted"/>
<dbReference type="GO" id="GO:0005634">
    <property type="term" value="C:nucleus"/>
    <property type="evidence" value="ECO:0007669"/>
    <property type="project" value="UniProtKB-SubCell"/>
</dbReference>
<dbReference type="PROSITE" id="PS50090">
    <property type="entry name" value="MYB_LIKE"/>
    <property type="match status" value="2"/>
</dbReference>
<dbReference type="GO" id="GO:0003677">
    <property type="term" value="F:DNA binding"/>
    <property type="evidence" value="ECO:0007669"/>
    <property type="project" value="UniProtKB-KW"/>
</dbReference>
<keyword evidence="5" id="KW-0539">Nucleus</keyword>
<keyword evidence="3" id="KW-0238">DNA-binding</keyword>
<evidence type="ECO:0000313" key="9">
    <source>
        <dbReference type="Proteomes" id="UP001372338"/>
    </source>
</evidence>
<dbReference type="Proteomes" id="UP001372338">
    <property type="component" value="Unassembled WGS sequence"/>
</dbReference>
<evidence type="ECO:0000256" key="2">
    <source>
        <dbReference type="ARBA" id="ARBA00023015"/>
    </source>
</evidence>
<feature type="compositionally biased region" description="Polar residues" evidence="6">
    <location>
        <begin position="293"/>
        <end position="302"/>
    </location>
</feature>
<keyword evidence="9" id="KW-1185">Reference proteome</keyword>